<dbReference type="InterPro" id="IPR035901">
    <property type="entry name" value="GIY-YIG_endonuc_sf"/>
</dbReference>
<reference evidence="3 4" key="1">
    <citation type="submission" date="2019-06" db="EMBL/GenBank/DDBJ databases">
        <title>Genomic Encyclopedia of Type Strains, Phase IV (KMG-V): Genome sequencing to study the core and pangenomes of soil and plant-associated prokaryotes.</title>
        <authorList>
            <person name="Whitman W."/>
        </authorList>
    </citation>
    <scope>NUCLEOTIDE SEQUENCE [LARGE SCALE GENOMIC DNA]</scope>
    <source>
        <strain evidence="3 4">BR 10355</strain>
    </source>
</reference>
<evidence type="ECO:0000313" key="3">
    <source>
        <dbReference type="EMBL" id="TWB96191.1"/>
    </source>
</evidence>
<keyword evidence="3" id="KW-0378">Hydrolase</keyword>
<dbReference type="CDD" id="cd10448">
    <property type="entry name" value="GIY-YIG_unchar_3"/>
    <property type="match status" value="1"/>
</dbReference>
<dbReference type="STRING" id="1755647.AS156_03265"/>
<dbReference type="SUPFAM" id="SSF82771">
    <property type="entry name" value="GIY-YIG endonuclease"/>
    <property type="match status" value="1"/>
</dbReference>
<accession>A0A560LKW9</accession>
<gene>
    <name evidence="3" type="ORF">FBZ93_108233</name>
</gene>
<keyword evidence="4" id="KW-1185">Reference proteome</keyword>
<dbReference type="SMART" id="SM00465">
    <property type="entry name" value="GIYc"/>
    <property type="match status" value="1"/>
</dbReference>
<keyword evidence="3" id="KW-0255">Endonuclease</keyword>
<dbReference type="PANTHER" id="PTHR34477">
    <property type="entry name" value="UPF0213 PROTEIN YHBQ"/>
    <property type="match status" value="1"/>
</dbReference>
<dbReference type="GO" id="GO:0004519">
    <property type="term" value="F:endonuclease activity"/>
    <property type="evidence" value="ECO:0007669"/>
    <property type="project" value="UniProtKB-KW"/>
</dbReference>
<proteinExistence type="inferred from homology"/>
<name>A0A560LKW9_9BRAD</name>
<feature type="domain" description="GIY-YIG" evidence="2">
    <location>
        <begin position="4"/>
        <end position="80"/>
    </location>
</feature>
<evidence type="ECO:0000259" key="2">
    <source>
        <dbReference type="PROSITE" id="PS50164"/>
    </source>
</evidence>
<dbReference type="PROSITE" id="PS50164">
    <property type="entry name" value="GIY_YIG"/>
    <property type="match status" value="1"/>
</dbReference>
<sequence>MDAAVYYVYILASRRHGTLYIGVTNDLRNRLTLHRAGRGSQFVKKYGVTRLVYVEVYASPQEAIAREKALKEWRRDWKIRLIEQDNPEWNDLSHLP</sequence>
<dbReference type="InterPro" id="IPR000305">
    <property type="entry name" value="GIY-YIG_endonuc"/>
</dbReference>
<dbReference type="RefSeq" id="WP_146988495.1">
    <property type="nucleotide sequence ID" value="NZ_VITY01000008.1"/>
</dbReference>
<evidence type="ECO:0000256" key="1">
    <source>
        <dbReference type="ARBA" id="ARBA00007435"/>
    </source>
</evidence>
<dbReference type="Gene3D" id="3.40.1440.10">
    <property type="entry name" value="GIY-YIG endonuclease"/>
    <property type="match status" value="1"/>
</dbReference>
<dbReference type="AlphaFoldDB" id="A0A560LKW9"/>
<dbReference type="PANTHER" id="PTHR34477:SF5">
    <property type="entry name" value="BSL5627 PROTEIN"/>
    <property type="match status" value="1"/>
</dbReference>
<evidence type="ECO:0000313" key="4">
    <source>
        <dbReference type="Proteomes" id="UP000321304"/>
    </source>
</evidence>
<organism evidence="3 4">
    <name type="scientific">Bradyrhizobium macuxiense</name>
    <dbReference type="NCBI Taxonomy" id="1755647"/>
    <lineage>
        <taxon>Bacteria</taxon>
        <taxon>Pseudomonadati</taxon>
        <taxon>Pseudomonadota</taxon>
        <taxon>Alphaproteobacteria</taxon>
        <taxon>Hyphomicrobiales</taxon>
        <taxon>Nitrobacteraceae</taxon>
        <taxon>Bradyrhizobium</taxon>
    </lineage>
</organism>
<keyword evidence="3" id="KW-0540">Nuclease</keyword>
<dbReference type="OrthoDB" id="287318at2"/>
<protein>
    <submittedName>
        <fullName evidence="3">Putative endonuclease</fullName>
    </submittedName>
</protein>
<comment type="similarity">
    <text evidence="1">Belongs to the UPF0213 family.</text>
</comment>
<comment type="caution">
    <text evidence="3">The sequence shown here is derived from an EMBL/GenBank/DDBJ whole genome shotgun (WGS) entry which is preliminary data.</text>
</comment>
<dbReference type="EMBL" id="VITY01000008">
    <property type="protein sequence ID" value="TWB96191.1"/>
    <property type="molecule type" value="Genomic_DNA"/>
</dbReference>
<dbReference type="Pfam" id="PF01541">
    <property type="entry name" value="GIY-YIG"/>
    <property type="match status" value="1"/>
</dbReference>
<dbReference type="Proteomes" id="UP000321304">
    <property type="component" value="Unassembled WGS sequence"/>
</dbReference>
<dbReference type="InterPro" id="IPR050190">
    <property type="entry name" value="UPF0213_domain"/>
</dbReference>